<sequence length="105" mass="12349">MRDALREMVKNLAFERFKKEGSNEEYVRYRSNMKTNKKDTNTDDSDYMIDSKPIDEYVDDIYTVIDLALEEERLEILIWVTIVAVLLTVAITLFIVLKTPLLELI</sequence>
<protein>
    <submittedName>
        <fullName evidence="2">Uncharacterized protein</fullName>
    </submittedName>
</protein>
<evidence type="ECO:0000256" key="1">
    <source>
        <dbReference type="SAM" id="Phobius"/>
    </source>
</evidence>
<keyword evidence="1" id="KW-0812">Transmembrane</keyword>
<name>A0A8S5TH34_9CAUD</name>
<dbReference type="EMBL" id="BK032823">
    <property type="protein sequence ID" value="DAF62448.1"/>
    <property type="molecule type" value="Genomic_DNA"/>
</dbReference>
<evidence type="ECO:0000313" key="2">
    <source>
        <dbReference type="EMBL" id="DAF62448.1"/>
    </source>
</evidence>
<proteinExistence type="predicted"/>
<keyword evidence="1" id="KW-1133">Transmembrane helix</keyword>
<keyword evidence="1" id="KW-0472">Membrane</keyword>
<organism evidence="2">
    <name type="scientific">Myoviridae sp. ctIty1</name>
    <dbReference type="NCBI Taxonomy" id="2827673"/>
    <lineage>
        <taxon>Viruses</taxon>
        <taxon>Duplodnaviria</taxon>
        <taxon>Heunggongvirae</taxon>
        <taxon>Uroviricota</taxon>
        <taxon>Caudoviricetes</taxon>
    </lineage>
</organism>
<reference evidence="2" key="1">
    <citation type="journal article" date="2021" name="Proc. Natl. Acad. Sci. U.S.A.">
        <title>A Catalog of Tens of Thousands of Viruses from Human Metagenomes Reveals Hidden Associations with Chronic Diseases.</title>
        <authorList>
            <person name="Tisza M.J."/>
            <person name="Buck C.B."/>
        </authorList>
    </citation>
    <scope>NUCLEOTIDE SEQUENCE</scope>
    <source>
        <strain evidence="2">CtIty1</strain>
    </source>
</reference>
<feature type="transmembrane region" description="Helical" evidence="1">
    <location>
        <begin position="76"/>
        <end position="97"/>
    </location>
</feature>
<accession>A0A8S5TH34</accession>